<evidence type="ECO:0000313" key="3">
    <source>
        <dbReference type="Proteomes" id="UP001596084"/>
    </source>
</evidence>
<feature type="transmembrane region" description="Helical" evidence="1">
    <location>
        <begin position="20"/>
        <end position="43"/>
    </location>
</feature>
<evidence type="ECO:0000313" key="2">
    <source>
        <dbReference type="EMBL" id="MFC5521253.1"/>
    </source>
</evidence>
<dbReference type="EMBL" id="JBHSMX010000013">
    <property type="protein sequence ID" value="MFC5521253.1"/>
    <property type="molecule type" value="Genomic_DNA"/>
</dbReference>
<comment type="caution">
    <text evidence="2">The sequence shown here is derived from an EMBL/GenBank/DDBJ whole genome shotgun (WGS) entry which is preliminary data.</text>
</comment>
<name>A0ABW0Q9A5_9BURK</name>
<organism evidence="2 3">
    <name type="scientific">Polaromonas jejuensis</name>
    <dbReference type="NCBI Taxonomy" id="457502"/>
    <lineage>
        <taxon>Bacteria</taxon>
        <taxon>Pseudomonadati</taxon>
        <taxon>Pseudomonadota</taxon>
        <taxon>Betaproteobacteria</taxon>
        <taxon>Burkholderiales</taxon>
        <taxon>Comamonadaceae</taxon>
        <taxon>Polaromonas</taxon>
    </lineage>
</organism>
<evidence type="ECO:0000256" key="1">
    <source>
        <dbReference type="SAM" id="Phobius"/>
    </source>
</evidence>
<protein>
    <submittedName>
        <fullName evidence="2">DUF4870 family protein</fullName>
    </submittedName>
</protein>
<keyword evidence="1" id="KW-0812">Transmembrane</keyword>
<gene>
    <name evidence="2" type="ORF">ACFPP7_10035</name>
</gene>
<keyword evidence="3" id="KW-1185">Reference proteome</keyword>
<feature type="transmembrane region" description="Helical" evidence="1">
    <location>
        <begin position="81"/>
        <end position="101"/>
    </location>
</feature>
<keyword evidence="1" id="KW-0472">Membrane</keyword>
<dbReference type="RefSeq" id="WP_068833241.1">
    <property type="nucleotide sequence ID" value="NZ_JBHSMX010000013.1"/>
</dbReference>
<proteinExistence type="predicted"/>
<keyword evidence="1" id="KW-1133">Transmembrane helix</keyword>
<sequence>METDLAEFEPKTANDRSVMHLLYGLHTLAWFSGGVFAVIALIINYLRRADETNALYIDHHNYMIATFWWTLLWLVVLSPLWLLFIFPGAIAYGIVWLWYLYRCIRGWMRFSDNRLT</sequence>
<reference evidence="3" key="1">
    <citation type="journal article" date="2019" name="Int. J. Syst. Evol. Microbiol.">
        <title>The Global Catalogue of Microorganisms (GCM) 10K type strain sequencing project: providing services to taxonomists for standard genome sequencing and annotation.</title>
        <authorList>
            <consortium name="The Broad Institute Genomics Platform"/>
            <consortium name="The Broad Institute Genome Sequencing Center for Infectious Disease"/>
            <person name="Wu L."/>
            <person name="Ma J."/>
        </authorList>
    </citation>
    <scope>NUCLEOTIDE SEQUENCE [LARGE SCALE GENOMIC DNA]</scope>
    <source>
        <strain evidence="3">CGMCC 4.7277</strain>
    </source>
</reference>
<dbReference type="Proteomes" id="UP001596084">
    <property type="component" value="Unassembled WGS sequence"/>
</dbReference>
<accession>A0ABW0Q9A5</accession>